<dbReference type="EMBL" id="QXFL01000007">
    <property type="protein sequence ID" value="RIV84247.1"/>
    <property type="molecule type" value="Genomic_DNA"/>
</dbReference>
<sequence>MLYLLSTQVLLDILGKQSPGTQWMTTAPAGSVEISVVSIGQAQRYIGKLSSASEREKLMRALRRIEATVTGKNREHEGVVPFDGEAARIWAELADADLPYIVRNSGHPEREVPLGATGRMVVATALARSGTLVEAPQPYHEKIARLLVEHP</sequence>
<reference evidence="1 2" key="1">
    <citation type="submission" date="2018-08" db="EMBL/GenBank/DDBJ databases">
        <title>Erythrobacter zhengii sp.nov., a bacterium isolated from deep-sea sediment.</title>
        <authorList>
            <person name="Fang C."/>
            <person name="Wu Y.-H."/>
            <person name="Sun C."/>
            <person name="Wang H."/>
            <person name="Cheng H."/>
            <person name="Meng F.-X."/>
            <person name="Wang C.-S."/>
            <person name="Xu X.-W."/>
        </authorList>
    </citation>
    <scope>NUCLEOTIDE SEQUENCE [LARGE SCALE GENOMIC DNA]</scope>
    <source>
        <strain evidence="1 2">V18</strain>
    </source>
</reference>
<dbReference type="InterPro" id="IPR029060">
    <property type="entry name" value="PIN-like_dom_sf"/>
</dbReference>
<evidence type="ECO:0008006" key="3">
    <source>
        <dbReference type="Google" id="ProtNLM"/>
    </source>
</evidence>
<proteinExistence type="predicted"/>
<dbReference type="SUPFAM" id="SSF88723">
    <property type="entry name" value="PIN domain-like"/>
    <property type="match status" value="1"/>
</dbReference>
<comment type="caution">
    <text evidence="1">The sequence shown here is derived from an EMBL/GenBank/DDBJ whole genome shotgun (WGS) entry which is preliminary data.</text>
</comment>
<accession>A0A418NPH7</accession>
<keyword evidence="2" id="KW-1185">Reference proteome</keyword>
<protein>
    <recommendedName>
        <fullName evidence="3">PIN domain-containing protein</fullName>
    </recommendedName>
</protein>
<evidence type="ECO:0000313" key="1">
    <source>
        <dbReference type="EMBL" id="RIV84247.1"/>
    </source>
</evidence>
<evidence type="ECO:0000313" key="2">
    <source>
        <dbReference type="Proteomes" id="UP000286576"/>
    </source>
</evidence>
<name>A0A418NPH7_9SPHN</name>
<organism evidence="1 2">
    <name type="scientific">Aurantiacibacter zhengii</name>
    <dbReference type="NCBI Taxonomy" id="2307003"/>
    <lineage>
        <taxon>Bacteria</taxon>
        <taxon>Pseudomonadati</taxon>
        <taxon>Pseudomonadota</taxon>
        <taxon>Alphaproteobacteria</taxon>
        <taxon>Sphingomonadales</taxon>
        <taxon>Erythrobacteraceae</taxon>
        <taxon>Aurantiacibacter</taxon>
    </lineage>
</organism>
<gene>
    <name evidence="1" type="ORF">D2V07_14660</name>
</gene>
<dbReference type="AlphaFoldDB" id="A0A418NPH7"/>
<dbReference type="Proteomes" id="UP000286576">
    <property type="component" value="Unassembled WGS sequence"/>
</dbReference>
<dbReference type="Gene3D" id="3.40.50.1010">
    <property type="entry name" value="5'-nuclease"/>
    <property type="match status" value="1"/>
</dbReference>